<dbReference type="AlphaFoldDB" id="A0A382XDT2"/>
<organism evidence="1">
    <name type="scientific">marine metagenome</name>
    <dbReference type="NCBI Taxonomy" id="408172"/>
    <lineage>
        <taxon>unclassified sequences</taxon>
        <taxon>metagenomes</taxon>
        <taxon>ecological metagenomes</taxon>
    </lineage>
</organism>
<sequence>MGIVTRFINVIRAYTNSFLEKAEDPEKMLQQMLSDL</sequence>
<gene>
    <name evidence="1" type="ORF">METZ01_LOCUS422171</name>
</gene>
<evidence type="ECO:0000313" key="1">
    <source>
        <dbReference type="EMBL" id="SVD69317.1"/>
    </source>
</evidence>
<dbReference type="EMBL" id="UINC01167041">
    <property type="protein sequence ID" value="SVD69317.1"/>
    <property type="molecule type" value="Genomic_DNA"/>
</dbReference>
<accession>A0A382XDT2</accession>
<feature type="non-terminal residue" evidence="1">
    <location>
        <position position="36"/>
    </location>
</feature>
<name>A0A382XDT2_9ZZZZ</name>
<protein>
    <submittedName>
        <fullName evidence="1">Uncharacterized protein</fullName>
    </submittedName>
</protein>
<reference evidence="1" key="1">
    <citation type="submission" date="2018-05" db="EMBL/GenBank/DDBJ databases">
        <authorList>
            <person name="Lanie J.A."/>
            <person name="Ng W.-L."/>
            <person name="Kazmierczak K.M."/>
            <person name="Andrzejewski T.M."/>
            <person name="Davidsen T.M."/>
            <person name="Wayne K.J."/>
            <person name="Tettelin H."/>
            <person name="Glass J.I."/>
            <person name="Rusch D."/>
            <person name="Podicherti R."/>
            <person name="Tsui H.-C.T."/>
            <person name="Winkler M.E."/>
        </authorList>
    </citation>
    <scope>NUCLEOTIDE SEQUENCE</scope>
</reference>
<proteinExistence type="predicted"/>